<dbReference type="SUPFAM" id="SSF102735">
    <property type="entry name" value="Trigger factor ribosome-binding domain"/>
    <property type="match status" value="1"/>
</dbReference>
<feature type="domain" description="Trigger factor C-terminal" evidence="11">
    <location>
        <begin position="177"/>
        <end position="329"/>
    </location>
</feature>
<dbReference type="GO" id="GO:0044183">
    <property type="term" value="F:protein folding chaperone"/>
    <property type="evidence" value="ECO:0007669"/>
    <property type="project" value="TreeGrafter"/>
</dbReference>
<dbReference type="SUPFAM" id="SSF109998">
    <property type="entry name" value="Triger factor/SurA peptide-binding domain-like"/>
    <property type="match status" value="1"/>
</dbReference>
<evidence type="ECO:0000259" key="11">
    <source>
        <dbReference type="Pfam" id="PF05698"/>
    </source>
</evidence>
<dbReference type="InterPro" id="IPR036611">
    <property type="entry name" value="Trigger_fac_ribosome-bd_sf"/>
</dbReference>
<dbReference type="STRING" id="1801725.A3J00_04120"/>
<dbReference type="GO" id="GO:0043335">
    <property type="term" value="P:protein unfolding"/>
    <property type="evidence" value="ECO:0007669"/>
    <property type="project" value="TreeGrafter"/>
</dbReference>
<feature type="domain" description="Trigger factor ribosome-binding bacterial" evidence="10">
    <location>
        <begin position="1"/>
        <end position="147"/>
    </location>
</feature>
<dbReference type="PANTHER" id="PTHR30560:SF3">
    <property type="entry name" value="TRIGGER FACTOR-LIKE PROTEIN TIG, CHLOROPLASTIC"/>
    <property type="match status" value="1"/>
</dbReference>
<dbReference type="InterPro" id="IPR008880">
    <property type="entry name" value="Trigger_fac_C"/>
</dbReference>
<evidence type="ECO:0000256" key="2">
    <source>
        <dbReference type="ARBA" id="ARBA00004496"/>
    </source>
</evidence>
<comment type="catalytic activity">
    <reaction evidence="1">
        <text>[protein]-peptidylproline (omega=180) = [protein]-peptidylproline (omega=0)</text>
        <dbReference type="Rhea" id="RHEA:16237"/>
        <dbReference type="Rhea" id="RHEA-COMP:10747"/>
        <dbReference type="Rhea" id="RHEA-COMP:10748"/>
        <dbReference type="ChEBI" id="CHEBI:83833"/>
        <dbReference type="ChEBI" id="CHEBI:83834"/>
        <dbReference type="EC" id="5.2.1.8"/>
    </reaction>
</comment>
<comment type="caution">
    <text evidence="12">The sequence shown here is derived from an EMBL/GenBank/DDBJ whole genome shotgun (WGS) entry which is preliminary data.</text>
</comment>
<proteinExistence type="inferred from homology"/>
<evidence type="ECO:0000256" key="6">
    <source>
        <dbReference type="ARBA" id="ARBA00023110"/>
    </source>
</evidence>
<organism evidence="12 13">
    <name type="scientific">Candidatus Niyogibacteria bacterium RIFCSPLOWO2_02_FULL_45_13</name>
    <dbReference type="NCBI Taxonomy" id="1801725"/>
    <lineage>
        <taxon>Bacteria</taxon>
        <taxon>Candidatus Niyogiibacteriota</taxon>
    </lineage>
</organism>
<dbReference type="Proteomes" id="UP000178428">
    <property type="component" value="Unassembled WGS sequence"/>
</dbReference>
<evidence type="ECO:0000256" key="5">
    <source>
        <dbReference type="ARBA" id="ARBA00016902"/>
    </source>
</evidence>
<dbReference type="Gene3D" id="3.30.70.1050">
    <property type="entry name" value="Trigger factor ribosome-binding domain"/>
    <property type="match status" value="1"/>
</dbReference>
<evidence type="ECO:0000256" key="1">
    <source>
        <dbReference type="ARBA" id="ARBA00000971"/>
    </source>
</evidence>
<dbReference type="GO" id="GO:0015031">
    <property type="term" value="P:protein transport"/>
    <property type="evidence" value="ECO:0007669"/>
    <property type="project" value="InterPro"/>
</dbReference>
<keyword evidence="7" id="KW-0143">Chaperone</keyword>
<keyword evidence="6" id="KW-0697">Rotamase</keyword>
<evidence type="ECO:0000313" key="13">
    <source>
        <dbReference type="Proteomes" id="UP000178428"/>
    </source>
</evidence>
<dbReference type="Pfam" id="PF05698">
    <property type="entry name" value="Trigger_C"/>
    <property type="match status" value="1"/>
</dbReference>
<comment type="similarity">
    <text evidence="3">Belongs to the FKBP-type PPIase family. Tig subfamily.</text>
</comment>
<dbReference type="GO" id="GO:0005737">
    <property type="term" value="C:cytoplasm"/>
    <property type="evidence" value="ECO:0007669"/>
    <property type="project" value="UniProtKB-SubCell"/>
</dbReference>
<evidence type="ECO:0000256" key="8">
    <source>
        <dbReference type="ARBA" id="ARBA00023235"/>
    </source>
</evidence>
<protein>
    <recommendedName>
        <fullName evidence="5">Trigger factor</fullName>
        <ecNumber evidence="4">5.2.1.8</ecNumber>
    </recommendedName>
    <alternativeName>
        <fullName evidence="9">PPIase</fullName>
    </alternativeName>
</protein>
<evidence type="ECO:0000256" key="3">
    <source>
        <dbReference type="ARBA" id="ARBA00005464"/>
    </source>
</evidence>
<dbReference type="InterPro" id="IPR008881">
    <property type="entry name" value="Trigger_fac_ribosome-bd_bac"/>
</dbReference>
<gene>
    <name evidence="12" type="ORF">A3J00_04120</name>
</gene>
<evidence type="ECO:0000259" key="10">
    <source>
        <dbReference type="Pfam" id="PF05697"/>
    </source>
</evidence>
<accession>A0A1G2EX93</accession>
<dbReference type="EC" id="5.2.1.8" evidence="4"/>
<dbReference type="GO" id="GO:0051083">
    <property type="term" value="P:'de novo' cotranslational protein folding"/>
    <property type="evidence" value="ECO:0007669"/>
    <property type="project" value="TreeGrafter"/>
</dbReference>
<evidence type="ECO:0000313" key="12">
    <source>
        <dbReference type="EMBL" id="OGZ30429.1"/>
    </source>
</evidence>
<dbReference type="Gene3D" id="1.10.3120.10">
    <property type="entry name" value="Trigger factor, C-terminal domain"/>
    <property type="match status" value="1"/>
</dbReference>
<dbReference type="Pfam" id="PF05697">
    <property type="entry name" value="Trigger_N"/>
    <property type="match status" value="1"/>
</dbReference>
<reference evidence="12 13" key="1">
    <citation type="journal article" date="2016" name="Nat. Commun.">
        <title>Thousands of microbial genomes shed light on interconnected biogeochemical processes in an aquifer system.</title>
        <authorList>
            <person name="Anantharaman K."/>
            <person name="Brown C.T."/>
            <person name="Hug L.A."/>
            <person name="Sharon I."/>
            <person name="Castelle C.J."/>
            <person name="Probst A.J."/>
            <person name="Thomas B.C."/>
            <person name="Singh A."/>
            <person name="Wilkins M.J."/>
            <person name="Karaoz U."/>
            <person name="Brodie E.L."/>
            <person name="Williams K.H."/>
            <person name="Hubbard S.S."/>
            <person name="Banfield J.F."/>
        </authorList>
    </citation>
    <scope>NUCLEOTIDE SEQUENCE [LARGE SCALE GENOMIC DNA]</scope>
</reference>
<dbReference type="GO" id="GO:0003755">
    <property type="term" value="F:peptidyl-prolyl cis-trans isomerase activity"/>
    <property type="evidence" value="ECO:0007669"/>
    <property type="project" value="UniProtKB-KW"/>
</dbReference>
<evidence type="ECO:0000256" key="7">
    <source>
        <dbReference type="ARBA" id="ARBA00023186"/>
    </source>
</evidence>
<dbReference type="EMBL" id="MHMR01000021">
    <property type="protein sequence ID" value="OGZ30429.1"/>
    <property type="molecule type" value="Genomic_DNA"/>
</dbReference>
<dbReference type="InterPro" id="IPR037041">
    <property type="entry name" value="Trigger_fac_C_sf"/>
</dbReference>
<evidence type="ECO:0000256" key="4">
    <source>
        <dbReference type="ARBA" id="ARBA00013194"/>
    </source>
</evidence>
<evidence type="ECO:0000256" key="9">
    <source>
        <dbReference type="ARBA" id="ARBA00029986"/>
    </source>
</evidence>
<dbReference type="GO" id="GO:0043022">
    <property type="term" value="F:ribosome binding"/>
    <property type="evidence" value="ECO:0007669"/>
    <property type="project" value="TreeGrafter"/>
</dbReference>
<name>A0A1G2EX93_9BACT</name>
<dbReference type="InterPro" id="IPR005215">
    <property type="entry name" value="Trig_fac"/>
</dbReference>
<keyword evidence="8" id="KW-0413">Isomerase</keyword>
<comment type="subcellular location">
    <subcellularLocation>
        <location evidence="2">Cytoplasm</location>
    </subcellularLocation>
</comment>
<dbReference type="AlphaFoldDB" id="A0A1G2EX93"/>
<dbReference type="InterPro" id="IPR027304">
    <property type="entry name" value="Trigger_fact/SurA_dom_sf"/>
</dbReference>
<dbReference type="PANTHER" id="PTHR30560">
    <property type="entry name" value="TRIGGER FACTOR CHAPERONE AND PEPTIDYL-PROLYL CIS/TRANS ISOMERASE"/>
    <property type="match status" value="1"/>
</dbReference>
<sequence>MPLSIKKLPKSMVEIEDEISADDFEHHYKDALKELNEKSAISGFRAGHVPENILVEKIGEGSLLEHAAEHALQNEYPKILEEHKIDAIGHPQITITKIARKNPLGFKITVAVLPEVTLPDYKNIAKNTTTKTDETKVEEKEIDDALEFVKKSGKKEGDAPPPEINDEFAKKLGQKDLTALRELLRQNISEDKTIKARERKRMEILDKISASTNIEIPEVLIMSEKEKMSLELRSSIENMGMKWDDYLLHIKKNEDELKKDWSQEAEKRARYALILREIANAEKIEPTEAELNDFTEKNIAQYPETERKKVDKPRLKDYAYGILRNEKIFQFLESQK</sequence>